<evidence type="ECO:0000313" key="2">
    <source>
        <dbReference type="Proteomes" id="UP000004906"/>
    </source>
</evidence>
<dbReference type="AlphaFoldDB" id="A0A6C8GN80"/>
<name>A0A6C8GN80_SALET</name>
<protein>
    <submittedName>
        <fullName evidence="1">Uncharacterized protein</fullName>
    </submittedName>
</protein>
<dbReference type="EMBL" id="AFCI01000855">
    <property type="protein sequence ID" value="EHC36518.1"/>
    <property type="molecule type" value="Genomic_DNA"/>
</dbReference>
<gene>
    <name evidence="1" type="ORF">LTSEADE_2469</name>
</gene>
<accession>A0A6C8GN80</accession>
<dbReference type="Proteomes" id="UP000004906">
    <property type="component" value="Unassembled WGS sequence"/>
</dbReference>
<organism evidence="1 2">
    <name type="scientific">Salmonella enterica subsp. enterica serovar Adelaide str. A4-669</name>
    <dbReference type="NCBI Taxonomy" id="913063"/>
    <lineage>
        <taxon>Bacteria</taxon>
        <taxon>Pseudomonadati</taxon>
        <taxon>Pseudomonadota</taxon>
        <taxon>Gammaproteobacteria</taxon>
        <taxon>Enterobacterales</taxon>
        <taxon>Enterobacteriaceae</taxon>
        <taxon>Salmonella</taxon>
    </lineage>
</organism>
<sequence length="39" mass="4163">MGEKAGKILGKILPFVGIKAGKILPFVGINGITVLQRRE</sequence>
<reference evidence="1 2" key="1">
    <citation type="journal article" date="2011" name="BMC Genomics">
        <title>Genome sequencing reveals diversification of virulence factor content and possible host adaptation in distinct subpopulations of Salmonella enterica.</title>
        <authorList>
            <person name="den Bakker H.C."/>
            <person name="Moreno Switt A.I."/>
            <person name="Govoni G."/>
            <person name="Cummings C.A."/>
            <person name="Ranieri M.L."/>
            <person name="Degoricija L."/>
            <person name="Hoelzer K."/>
            <person name="Rodriguez-Rivera L.D."/>
            <person name="Brown S."/>
            <person name="Bolchacova E."/>
            <person name="Furtado M.R."/>
            <person name="Wiedmann M."/>
        </authorList>
    </citation>
    <scope>NUCLEOTIDE SEQUENCE [LARGE SCALE GENOMIC DNA]</scope>
    <source>
        <strain evidence="1 2">A4-669</strain>
    </source>
</reference>
<proteinExistence type="predicted"/>
<evidence type="ECO:0000313" key="1">
    <source>
        <dbReference type="EMBL" id="EHC36518.1"/>
    </source>
</evidence>
<comment type="caution">
    <text evidence="1">The sequence shown here is derived from an EMBL/GenBank/DDBJ whole genome shotgun (WGS) entry which is preliminary data.</text>
</comment>